<evidence type="ECO:0000313" key="1">
    <source>
        <dbReference type="EMBL" id="GGM32987.1"/>
    </source>
</evidence>
<comment type="caution">
    <text evidence="1">The sequence shown here is derived from an EMBL/GenBank/DDBJ whole genome shotgun (WGS) entry which is preliminary data.</text>
</comment>
<dbReference type="Proteomes" id="UP000616499">
    <property type="component" value="Unassembled WGS sequence"/>
</dbReference>
<keyword evidence="2" id="KW-1185">Reference proteome</keyword>
<reference evidence="2" key="1">
    <citation type="journal article" date="2019" name="Int. J. Syst. Evol. Microbiol.">
        <title>The Global Catalogue of Microorganisms (GCM) 10K type strain sequencing project: providing services to taxonomists for standard genome sequencing and annotation.</title>
        <authorList>
            <consortium name="The Broad Institute Genomics Platform"/>
            <consortium name="The Broad Institute Genome Sequencing Center for Infectious Disease"/>
            <person name="Wu L."/>
            <person name="Ma J."/>
        </authorList>
    </citation>
    <scope>NUCLEOTIDE SEQUENCE [LARGE SCALE GENOMIC DNA]</scope>
    <source>
        <strain evidence="2">JCM 13501</strain>
    </source>
</reference>
<protein>
    <submittedName>
        <fullName evidence="1">Uncharacterized protein</fullName>
    </submittedName>
</protein>
<name>A0ABQ2H5A3_9PSED</name>
<sequence>MFSGTLVGNYEHVFVMLTSGQRIDLNEGQPDVMLLGERAHVIDNSPLHTDYRESLASCLPRVKRWAGWVLNEYALAQCAAASPVFSAKIMETQVSSQLSK</sequence>
<organism evidence="1 2">
    <name type="scientific">Pseudomonas asuensis</name>
    <dbReference type="NCBI Taxonomy" id="1825787"/>
    <lineage>
        <taxon>Bacteria</taxon>
        <taxon>Pseudomonadati</taxon>
        <taxon>Pseudomonadota</taxon>
        <taxon>Gammaproteobacteria</taxon>
        <taxon>Pseudomonadales</taxon>
        <taxon>Pseudomonadaceae</taxon>
        <taxon>Pseudomonas</taxon>
    </lineage>
</organism>
<evidence type="ECO:0000313" key="2">
    <source>
        <dbReference type="Proteomes" id="UP000616499"/>
    </source>
</evidence>
<gene>
    <name evidence="1" type="ORF">GCM10009425_49340</name>
</gene>
<accession>A0ABQ2H5A3</accession>
<proteinExistence type="predicted"/>
<dbReference type="EMBL" id="BMNW01000060">
    <property type="protein sequence ID" value="GGM32987.1"/>
    <property type="molecule type" value="Genomic_DNA"/>
</dbReference>